<keyword evidence="10" id="KW-1185">Reference proteome</keyword>
<evidence type="ECO:0000313" key="11">
    <source>
        <dbReference type="WBParaSite" id="nRc.2.0.1.t34157-RA"/>
    </source>
</evidence>
<evidence type="ECO:0000256" key="6">
    <source>
        <dbReference type="ARBA" id="ARBA00023170"/>
    </source>
</evidence>
<dbReference type="PANTHER" id="PTHR45695">
    <property type="entry name" value="LEUCOKININ RECEPTOR-RELATED"/>
    <property type="match status" value="1"/>
</dbReference>
<feature type="transmembrane region" description="Helical" evidence="8">
    <location>
        <begin position="56"/>
        <end position="77"/>
    </location>
</feature>
<dbReference type="OMA" id="RAIAMMS"/>
<dbReference type="WBParaSite" id="nRc.2.0.1.t34157-RA">
    <property type="protein sequence ID" value="nRc.2.0.1.t34157-RA"/>
    <property type="gene ID" value="nRc.2.0.1.g34157"/>
</dbReference>
<sequence>MWSGASPNLSIDDTKLANLNTFSAVLLGIFTIAALILNFLLILAILCSYSLRNTVFYYHILHLAALNLLNACVSNVIKMTYVWSGEWVLGQFMCTFDAFLGELLMIQTLYMLTLLSVDRAIAMMSIY</sequence>
<evidence type="ECO:0000256" key="8">
    <source>
        <dbReference type="SAM" id="Phobius"/>
    </source>
</evidence>
<protein>
    <submittedName>
        <fullName evidence="11">G-protein coupled receptors family 1 profile domain-containing protein</fullName>
    </submittedName>
</protein>
<dbReference type="PANTHER" id="PTHR45695:SF9">
    <property type="entry name" value="LEUCOKININ RECEPTOR"/>
    <property type="match status" value="1"/>
</dbReference>
<dbReference type="Gene3D" id="1.20.1070.10">
    <property type="entry name" value="Rhodopsin 7-helix transmembrane proteins"/>
    <property type="match status" value="1"/>
</dbReference>
<accession>A0A915K8D8</accession>
<dbReference type="InterPro" id="IPR000276">
    <property type="entry name" value="GPCR_Rhodpsn"/>
</dbReference>
<keyword evidence="4" id="KW-0297">G-protein coupled receptor</keyword>
<dbReference type="Pfam" id="PF00001">
    <property type="entry name" value="7tm_1"/>
    <property type="match status" value="1"/>
</dbReference>
<evidence type="ECO:0000256" key="7">
    <source>
        <dbReference type="ARBA" id="ARBA00023224"/>
    </source>
</evidence>
<reference evidence="11" key="1">
    <citation type="submission" date="2022-11" db="UniProtKB">
        <authorList>
            <consortium name="WormBaseParasite"/>
        </authorList>
    </citation>
    <scope>IDENTIFICATION</scope>
</reference>
<feature type="transmembrane region" description="Helical" evidence="8">
    <location>
        <begin position="24"/>
        <end position="49"/>
    </location>
</feature>
<keyword evidence="7" id="KW-0807">Transducer</keyword>
<dbReference type="InterPro" id="IPR017452">
    <property type="entry name" value="GPCR_Rhodpsn_7TM"/>
</dbReference>
<evidence type="ECO:0000313" key="10">
    <source>
        <dbReference type="Proteomes" id="UP000887565"/>
    </source>
</evidence>
<dbReference type="GO" id="GO:0005886">
    <property type="term" value="C:plasma membrane"/>
    <property type="evidence" value="ECO:0007669"/>
    <property type="project" value="TreeGrafter"/>
</dbReference>
<evidence type="ECO:0000256" key="1">
    <source>
        <dbReference type="ARBA" id="ARBA00004141"/>
    </source>
</evidence>
<feature type="transmembrane region" description="Helical" evidence="8">
    <location>
        <begin position="89"/>
        <end position="115"/>
    </location>
</feature>
<organism evidence="10 11">
    <name type="scientific">Romanomermis culicivorax</name>
    <name type="common">Nematode worm</name>
    <dbReference type="NCBI Taxonomy" id="13658"/>
    <lineage>
        <taxon>Eukaryota</taxon>
        <taxon>Metazoa</taxon>
        <taxon>Ecdysozoa</taxon>
        <taxon>Nematoda</taxon>
        <taxon>Enoplea</taxon>
        <taxon>Dorylaimia</taxon>
        <taxon>Mermithida</taxon>
        <taxon>Mermithoidea</taxon>
        <taxon>Mermithidae</taxon>
        <taxon>Romanomermis</taxon>
    </lineage>
</organism>
<evidence type="ECO:0000256" key="3">
    <source>
        <dbReference type="ARBA" id="ARBA00022989"/>
    </source>
</evidence>
<keyword evidence="6" id="KW-0675">Receptor</keyword>
<comment type="subcellular location">
    <subcellularLocation>
        <location evidence="1">Membrane</location>
        <topology evidence="1">Multi-pass membrane protein</topology>
    </subcellularLocation>
</comment>
<proteinExistence type="predicted"/>
<keyword evidence="3 8" id="KW-1133">Transmembrane helix</keyword>
<evidence type="ECO:0000256" key="2">
    <source>
        <dbReference type="ARBA" id="ARBA00022692"/>
    </source>
</evidence>
<keyword evidence="2 8" id="KW-0812">Transmembrane</keyword>
<feature type="domain" description="G-protein coupled receptors family 1 profile" evidence="9">
    <location>
        <begin position="37"/>
        <end position="127"/>
    </location>
</feature>
<dbReference type="Proteomes" id="UP000887565">
    <property type="component" value="Unplaced"/>
</dbReference>
<evidence type="ECO:0000256" key="4">
    <source>
        <dbReference type="ARBA" id="ARBA00023040"/>
    </source>
</evidence>
<dbReference type="CDD" id="cd00637">
    <property type="entry name" value="7tm_classA_rhodopsin-like"/>
    <property type="match status" value="1"/>
</dbReference>
<evidence type="ECO:0000256" key="5">
    <source>
        <dbReference type="ARBA" id="ARBA00023136"/>
    </source>
</evidence>
<dbReference type="PROSITE" id="PS50262">
    <property type="entry name" value="G_PROTEIN_RECEP_F1_2"/>
    <property type="match status" value="1"/>
</dbReference>
<dbReference type="GO" id="GO:0004930">
    <property type="term" value="F:G protein-coupled receptor activity"/>
    <property type="evidence" value="ECO:0007669"/>
    <property type="project" value="UniProtKB-KW"/>
</dbReference>
<dbReference type="PRINTS" id="PR00237">
    <property type="entry name" value="GPCRRHODOPSN"/>
</dbReference>
<dbReference type="SUPFAM" id="SSF81321">
    <property type="entry name" value="Family A G protein-coupled receptor-like"/>
    <property type="match status" value="1"/>
</dbReference>
<keyword evidence="5 8" id="KW-0472">Membrane</keyword>
<name>A0A915K8D8_ROMCU</name>
<dbReference type="AlphaFoldDB" id="A0A915K8D8"/>
<evidence type="ECO:0000259" key="9">
    <source>
        <dbReference type="PROSITE" id="PS50262"/>
    </source>
</evidence>